<feature type="transmembrane region" description="Helical" evidence="1">
    <location>
        <begin position="326"/>
        <end position="347"/>
    </location>
</feature>
<feature type="transmembrane region" description="Helical" evidence="1">
    <location>
        <begin position="119"/>
        <end position="145"/>
    </location>
</feature>
<sequence length="407" mass="44165">MVSSKVHDAIDATVLAPGEAREVPAAPRSRLLGLDVARAFAIISMIFVHVWPTGWLRAILPPEQPVPALLWLDEAITNRAMSLFVFCAGVSVALMTGGARPPSGAGMTLARKRLAVRAAAMLPLALILLEFGEAILLSYCIWFILLLPATRLRAKGLFVAAAVCAVIGPLYRFVILNYVGELPFPDEGFVLLLHPADWPYYVLGPDTPYASALLLAGMGLGRLDLRQHVVRLRLMAAGAAAIAGSLLMWWVAAVPFGGSQALAAVRPTGTGNGEMPWISLFMMKAYGMFDASFPMGPMMIGIGFLLIGFFLIVMDKPLWERLLWPLAATGSLALTCYVGHFLLLFPFGRQPPFSFTLFLSIAGFVIVFATLVRRHWRRGPLEHVIHRVMVRVAPGPAAEPARAAKTM</sequence>
<evidence type="ECO:0000259" key="3">
    <source>
        <dbReference type="Pfam" id="PF07786"/>
    </source>
</evidence>
<gene>
    <name evidence="4" type="ORF">ACFP1K_38870</name>
</gene>
<reference evidence="5" key="1">
    <citation type="journal article" date="2019" name="Int. J. Syst. Evol. Microbiol.">
        <title>The Global Catalogue of Microorganisms (GCM) 10K type strain sequencing project: providing services to taxonomists for standard genome sequencing and annotation.</title>
        <authorList>
            <consortium name="The Broad Institute Genomics Platform"/>
            <consortium name="The Broad Institute Genome Sequencing Center for Infectious Disease"/>
            <person name="Wu L."/>
            <person name="Ma J."/>
        </authorList>
    </citation>
    <scope>NUCLEOTIDE SEQUENCE [LARGE SCALE GENOMIC DNA]</scope>
    <source>
        <strain evidence="5">JCM 30346</strain>
    </source>
</reference>
<feature type="transmembrane region" description="Helical" evidence="1">
    <location>
        <begin position="80"/>
        <end position="99"/>
    </location>
</feature>
<dbReference type="PANTHER" id="PTHR30590:SF2">
    <property type="entry name" value="INNER MEMBRANE PROTEIN"/>
    <property type="match status" value="1"/>
</dbReference>
<evidence type="ECO:0000256" key="1">
    <source>
        <dbReference type="SAM" id="Phobius"/>
    </source>
</evidence>
<feature type="transmembrane region" description="Helical" evidence="1">
    <location>
        <begin position="353"/>
        <end position="372"/>
    </location>
</feature>
<feature type="transmembrane region" description="Helical" evidence="1">
    <location>
        <begin position="291"/>
        <end position="314"/>
    </location>
</feature>
<comment type="caution">
    <text evidence="4">The sequence shown here is derived from an EMBL/GenBank/DDBJ whole genome shotgun (WGS) entry which is preliminary data.</text>
</comment>
<proteinExistence type="predicted"/>
<name>A0ABW1NWT7_9ACTN</name>
<feature type="domain" description="DUF418" evidence="2">
    <location>
        <begin position="302"/>
        <end position="389"/>
    </location>
</feature>
<evidence type="ECO:0000313" key="5">
    <source>
        <dbReference type="Proteomes" id="UP001596137"/>
    </source>
</evidence>
<feature type="transmembrane region" description="Helical" evidence="1">
    <location>
        <begin position="157"/>
        <end position="178"/>
    </location>
</feature>
<dbReference type="InterPro" id="IPR012429">
    <property type="entry name" value="HGSNAT_cat"/>
</dbReference>
<keyword evidence="1" id="KW-1133">Transmembrane helix</keyword>
<dbReference type="InterPro" id="IPR052529">
    <property type="entry name" value="Bact_Transport_Assoc"/>
</dbReference>
<dbReference type="RefSeq" id="WP_380763189.1">
    <property type="nucleotide sequence ID" value="NZ_JBHSRF010000120.1"/>
</dbReference>
<accession>A0ABW1NWT7</accession>
<feature type="transmembrane region" description="Helical" evidence="1">
    <location>
        <begin position="39"/>
        <end position="60"/>
    </location>
</feature>
<dbReference type="Pfam" id="PF07786">
    <property type="entry name" value="HGSNAT_cat"/>
    <property type="match status" value="1"/>
</dbReference>
<evidence type="ECO:0000313" key="4">
    <source>
        <dbReference type="EMBL" id="MFC6087182.1"/>
    </source>
</evidence>
<feature type="transmembrane region" description="Helical" evidence="1">
    <location>
        <begin position="232"/>
        <end position="252"/>
    </location>
</feature>
<dbReference type="Pfam" id="PF04235">
    <property type="entry name" value="DUF418"/>
    <property type="match status" value="1"/>
</dbReference>
<keyword evidence="1" id="KW-0812">Transmembrane</keyword>
<protein>
    <submittedName>
        <fullName evidence="4">Heparan-alpha-glucosaminide N-acetyltransferase domain-containing protein</fullName>
    </submittedName>
</protein>
<organism evidence="4 5">
    <name type="scientific">Sphaerisporangium aureirubrum</name>
    <dbReference type="NCBI Taxonomy" id="1544736"/>
    <lineage>
        <taxon>Bacteria</taxon>
        <taxon>Bacillati</taxon>
        <taxon>Actinomycetota</taxon>
        <taxon>Actinomycetes</taxon>
        <taxon>Streptosporangiales</taxon>
        <taxon>Streptosporangiaceae</taxon>
        <taxon>Sphaerisporangium</taxon>
    </lineage>
</organism>
<dbReference type="PANTHER" id="PTHR30590">
    <property type="entry name" value="INNER MEMBRANE PROTEIN"/>
    <property type="match status" value="1"/>
</dbReference>
<dbReference type="EMBL" id="JBHSRF010000120">
    <property type="protein sequence ID" value="MFC6087182.1"/>
    <property type="molecule type" value="Genomic_DNA"/>
</dbReference>
<keyword evidence="1" id="KW-0472">Membrane</keyword>
<feature type="transmembrane region" description="Helical" evidence="1">
    <location>
        <begin position="198"/>
        <end position="220"/>
    </location>
</feature>
<feature type="domain" description="Heparan-alpha-glucosaminide N-acetyltransferase catalytic" evidence="3">
    <location>
        <begin position="30"/>
        <end position="236"/>
    </location>
</feature>
<evidence type="ECO:0000259" key="2">
    <source>
        <dbReference type="Pfam" id="PF04235"/>
    </source>
</evidence>
<dbReference type="InterPro" id="IPR007349">
    <property type="entry name" value="DUF418"/>
</dbReference>
<keyword evidence="5" id="KW-1185">Reference proteome</keyword>
<dbReference type="Proteomes" id="UP001596137">
    <property type="component" value="Unassembled WGS sequence"/>
</dbReference>